<keyword evidence="1" id="KW-0732">Signal</keyword>
<gene>
    <name evidence="3" type="ORF">CLV93_102205</name>
    <name evidence="2" type="ORF">JCM18694_08390</name>
</gene>
<dbReference type="EMBL" id="BLAU01000001">
    <property type="protein sequence ID" value="GET20593.1"/>
    <property type="molecule type" value="Genomic_DNA"/>
</dbReference>
<proteinExistence type="predicted"/>
<name>A0A2P8CHK6_9BACT</name>
<keyword evidence="5" id="KW-1185">Reference proteome</keyword>
<dbReference type="RefSeq" id="WP_146141950.1">
    <property type="nucleotide sequence ID" value="NZ_BLAU01000001.1"/>
</dbReference>
<dbReference type="Proteomes" id="UP000240621">
    <property type="component" value="Unassembled WGS sequence"/>
</dbReference>
<organism evidence="3 4">
    <name type="scientific">Prolixibacter denitrificans</name>
    <dbReference type="NCBI Taxonomy" id="1541063"/>
    <lineage>
        <taxon>Bacteria</taxon>
        <taxon>Pseudomonadati</taxon>
        <taxon>Bacteroidota</taxon>
        <taxon>Bacteroidia</taxon>
        <taxon>Marinilabiliales</taxon>
        <taxon>Prolixibacteraceae</taxon>
        <taxon>Prolixibacter</taxon>
    </lineage>
</organism>
<dbReference type="AlphaFoldDB" id="A0A2P8CHK6"/>
<evidence type="ECO:0000256" key="1">
    <source>
        <dbReference type="SAM" id="SignalP"/>
    </source>
</evidence>
<feature type="chain" id="PRO_5015161260" description="Outer membrane protein" evidence="1">
    <location>
        <begin position="22"/>
        <end position="238"/>
    </location>
</feature>
<accession>A0A2P8CHK6</accession>
<protein>
    <recommendedName>
        <fullName evidence="6">Outer membrane protein</fullName>
    </recommendedName>
</protein>
<sequence>MKKWLIVSSFFLFLLPGNGFGAENATAEDDFSIAGTLLVRSSHIWRGIPVSMDYCFEPELTVSKGNWAFTSWAARSFDGNYNEFDLILSWKIPFVEFTLYDYYNPVRGETNRFLQWNGDQQRHSVEASAEISAIDHFSLFGATFLTGDNDETGRPFYSTYIEGRWEQAVQKINFQFFAGMTPFKGYYTSEASWLNLGVKGEYAIPVGKKLQMPVEAAWHYNPAIRQHFLVWSLGLTGW</sequence>
<reference evidence="3 4" key="1">
    <citation type="submission" date="2018-03" db="EMBL/GenBank/DDBJ databases">
        <title>Genomic Encyclopedia of Archaeal and Bacterial Type Strains, Phase II (KMG-II): from individual species to whole genera.</title>
        <authorList>
            <person name="Goeker M."/>
        </authorList>
    </citation>
    <scope>NUCLEOTIDE SEQUENCE [LARGE SCALE GENOMIC DNA]</scope>
    <source>
        <strain evidence="3 4">DSM 27267</strain>
    </source>
</reference>
<feature type="signal peptide" evidence="1">
    <location>
        <begin position="1"/>
        <end position="21"/>
    </location>
</feature>
<evidence type="ECO:0000313" key="4">
    <source>
        <dbReference type="Proteomes" id="UP000240621"/>
    </source>
</evidence>
<dbReference type="EMBL" id="PYGC01000002">
    <property type="protein sequence ID" value="PSK84419.1"/>
    <property type="molecule type" value="Genomic_DNA"/>
</dbReference>
<evidence type="ECO:0008006" key="6">
    <source>
        <dbReference type="Google" id="ProtNLM"/>
    </source>
</evidence>
<reference evidence="2 5" key="2">
    <citation type="submission" date="2019-10" db="EMBL/GenBank/DDBJ databases">
        <title>Prolixibacter strains distinguished by the presence of nitrate reductase genes were adept at nitrate-dependent anaerobic corrosion of metallic iron and carbon steel.</title>
        <authorList>
            <person name="Iino T."/>
            <person name="Shono N."/>
            <person name="Ito K."/>
            <person name="Nakamura R."/>
            <person name="Sueoka K."/>
            <person name="Harayama S."/>
            <person name="Ohkuma M."/>
        </authorList>
    </citation>
    <scope>NUCLEOTIDE SEQUENCE [LARGE SCALE GENOMIC DNA]</scope>
    <source>
        <strain evidence="2 5">MIC1-1</strain>
    </source>
</reference>
<dbReference type="OrthoDB" id="1065092at2"/>
<dbReference type="Proteomes" id="UP000396862">
    <property type="component" value="Unassembled WGS sequence"/>
</dbReference>
<comment type="caution">
    <text evidence="3">The sequence shown here is derived from an EMBL/GenBank/DDBJ whole genome shotgun (WGS) entry which is preliminary data.</text>
</comment>
<evidence type="ECO:0000313" key="2">
    <source>
        <dbReference type="EMBL" id="GET20593.1"/>
    </source>
</evidence>
<evidence type="ECO:0000313" key="5">
    <source>
        <dbReference type="Proteomes" id="UP000396862"/>
    </source>
</evidence>
<evidence type="ECO:0000313" key="3">
    <source>
        <dbReference type="EMBL" id="PSK84419.1"/>
    </source>
</evidence>